<dbReference type="AlphaFoldDB" id="A0A919EDM7"/>
<accession>A0A919EDM7</accession>
<keyword evidence="2" id="KW-1185">Reference proteome</keyword>
<dbReference type="Proteomes" id="UP000638313">
    <property type="component" value="Unassembled WGS sequence"/>
</dbReference>
<evidence type="ECO:0000313" key="1">
    <source>
        <dbReference type="EMBL" id="GHF57663.1"/>
    </source>
</evidence>
<reference evidence="1" key="2">
    <citation type="submission" date="2020-09" db="EMBL/GenBank/DDBJ databases">
        <authorList>
            <person name="Sun Q."/>
            <person name="Ohkuma M."/>
        </authorList>
    </citation>
    <scope>NUCLEOTIDE SEQUENCE</scope>
    <source>
        <strain evidence="1">JCM 4059</strain>
    </source>
</reference>
<protein>
    <submittedName>
        <fullName evidence="1">Uncharacterized protein</fullName>
    </submittedName>
</protein>
<sequence length="189" mass="21191">MTHVNSGAWAEALAPYELRYTFAAVGPRRHDDWAFDAAAVMAREVTDPRGWKRLEPAEGEEEWLEDRSYPFAGLPRDAEQASAWRSRLIAIPDTEAKKLLVALSTNWLDVTQERDFESRKADLERRASVVLSRFGASSSFYTNTNENGEVPDCYAPITGCNPFSVHGWDIGLIVVSDTEVGVFWSFDAT</sequence>
<name>A0A919EDM7_9ACTN</name>
<proteinExistence type="predicted"/>
<evidence type="ECO:0000313" key="2">
    <source>
        <dbReference type="Proteomes" id="UP000638313"/>
    </source>
</evidence>
<reference evidence="1" key="1">
    <citation type="journal article" date="2014" name="Int. J. Syst. Evol. Microbiol.">
        <title>Complete genome sequence of Corynebacterium casei LMG S-19264T (=DSM 44701T), isolated from a smear-ripened cheese.</title>
        <authorList>
            <consortium name="US DOE Joint Genome Institute (JGI-PGF)"/>
            <person name="Walter F."/>
            <person name="Albersmeier A."/>
            <person name="Kalinowski J."/>
            <person name="Ruckert C."/>
        </authorList>
    </citation>
    <scope>NUCLEOTIDE SEQUENCE</scope>
    <source>
        <strain evidence="1">JCM 4059</strain>
    </source>
</reference>
<gene>
    <name evidence="1" type="ORF">GCM10010218_43840</name>
</gene>
<organism evidence="1 2">
    <name type="scientific">Streptomyces mashuensis</name>
    <dbReference type="NCBI Taxonomy" id="33904"/>
    <lineage>
        <taxon>Bacteria</taxon>
        <taxon>Bacillati</taxon>
        <taxon>Actinomycetota</taxon>
        <taxon>Actinomycetes</taxon>
        <taxon>Kitasatosporales</taxon>
        <taxon>Streptomycetaceae</taxon>
        <taxon>Streptomyces</taxon>
    </lineage>
</organism>
<comment type="caution">
    <text evidence="1">The sequence shown here is derived from an EMBL/GenBank/DDBJ whole genome shotgun (WGS) entry which is preliminary data.</text>
</comment>
<dbReference type="EMBL" id="BNBD01000009">
    <property type="protein sequence ID" value="GHF57663.1"/>
    <property type="molecule type" value="Genomic_DNA"/>
</dbReference>
<dbReference type="RefSeq" id="WP_190131355.1">
    <property type="nucleotide sequence ID" value="NZ_BNBD01000009.1"/>
</dbReference>